<sequence>MVSTGVVREWHFADQWGVIDSDDTLGGAYAMSHAVRVEGVADLDRSPALGLRPGTEVDFEWSTSDEPINGMHYLVERVWPRGTTAPASEGAFHTSLWLSVDGPGPDGLTVMQEELDRDSAKSPPLEPLRFFTATGAVRTWHDEHGWGVLDSDATPGGVWAHFSAIVGEGFLTLKPGQRVEFDYEPAIQDGFYFRAVTVRTL</sequence>
<dbReference type="PROSITE" id="PS51857">
    <property type="entry name" value="CSD_2"/>
    <property type="match status" value="1"/>
</dbReference>
<dbReference type="GO" id="GO:0003676">
    <property type="term" value="F:nucleic acid binding"/>
    <property type="evidence" value="ECO:0007669"/>
    <property type="project" value="InterPro"/>
</dbReference>
<organism evidence="2 3">
    <name type="scientific">Rhodococcoides kroppenstedtii</name>
    <dbReference type="NCBI Taxonomy" id="293050"/>
    <lineage>
        <taxon>Bacteria</taxon>
        <taxon>Bacillati</taxon>
        <taxon>Actinomycetota</taxon>
        <taxon>Actinomycetes</taxon>
        <taxon>Mycobacteriales</taxon>
        <taxon>Nocardiaceae</taxon>
        <taxon>Rhodococcoides</taxon>
    </lineage>
</organism>
<dbReference type="Proteomes" id="UP000182054">
    <property type="component" value="Unassembled WGS sequence"/>
</dbReference>
<dbReference type="Gene3D" id="2.40.50.140">
    <property type="entry name" value="Nucleic acid-binding proteins"/>
    <property type="match status" value="1"/>
</dbReference>
<protein>
    <submittedName>
        <fullName evidence="2">Cold shock protein, CspA family</fullName>
    </submittedName>
</protein>
<proteinExistence type="predicted"/>
<reference evidence="2 3" key="1">
    <citation type="submission" date="2016-10" db="EMBL/GenBank/DDBJ databases">
        <authorList>
            <person name="de Groot N.N."/>
        </authorList>
    </citation>
    <scope>NUCLEOTIDE SEQUENCE [LARGE SCALE GENOMIC DNA]</scope>
    <source>
        <strain evidence="2 3">DSM 44908</strain>
    </source>
</reference>
<dbReference type="EMBL" id="FOJN01000001">
    <property type="protein sequence ID" value="SFA40096.1"/>
    <property type="molecule type" value="Genomic_DNA"/>
</dbReference>
<dbReference type="GeneID" id="85487909"/>
<evidence type="ECO:0000313" key="2">
    <source>
        <dbReference type="EMBL" id="SFA40096.1"/>
    </source>
</evidence>
<evidence type="ECO:0000313" key="3">
    <source>
        <dbReference type="Proteomes" id="UP000182054"/>
    </source>
</evidence>
<evidence type="ECO:0000259" key="1">
    <source>
        <dbReference type="PROSITE" id="PS51857"/>
    </source>
</evidence>
<dbReference type="AlphaFoldDB" id="A0A1I0SMY0"/>
<feature type="domain" description="CSD" evidence="1">
    <location>
        <begin position="132"/>
        <end position="200"/>
    </location>
</feature>
<name>A0A1I0SMY0_9NOCA</name>
<dbReference type="RefSeq" id="WP_068362794.1">
    <property type="nucleotide sequence ID" value="NZ_FOJN01000001.1"/>
</dbReference>
<accession>A0A1I0SMY0</accession>
<gene>
    <name evidence="2" type="ORF">SAMN05444374_101443</name>
</gene>
<dbReference type="InterPro" id="IPR012340">
    <property type="entry name" value="NA-bd_OB-fold"/>
</dbReference>
<dbReference type="Pfam" id="PF00313">
    <property type="entry name" value="CSD"/>
    <property type="match status" value="1"/>
</dbReference>
<dbReference type="SUPFAM" id="SSF50249">
    <property type="entry name" value="Nucleic acid-binding proteins"/>
    <property type="match status" value="1"/>
</dbReference>
<dbReference type="InterPro" id="IPR002059">
    <property type="entry name" value="CSP_DNA-bd"/>
</dbReference>